<reference evidence="2" key="1">
    <citation type="submission" date="2018-05" db="EMBL/GenBank/DDBJ databases">
        <authorList>
            <person name="Lanie J.A."/>
            <person name="Ng W.-L."/>
            <person name="Kazmierczak K.M."/>
            <person name="Andrzejewski T.M."/>
            <person name="Davidsen T.M."/>
            <person name="Wayne K.J."/>
            <person name="Tettelin H."/>
            <person name="Glass J.I."/>
            <person name="Rusch D."/>
            <person name="Podicherti R."/>
            <person name="Tsui H.-C.T."/>
            <person name="Winkler M.E."/>
        </authorList>
    </citation>
    <scope>NUCLEOTIDE SEQUENCE</scope>
</reference>
<proteinExistence type="predicted"/>
<name>A0A381V591_9ZZZZ</name>
<dbReference type="SUPFAM" id="SSF52402">
    <property type="entry name" value="Adenine nucleotide alpha hydrolases-like"/>
    <property type="match status" value="1"/>
</dbReference>
<protein>
    <recommendedName>
        <fullName evidence="1">UspA domain-containing protein</fullName>
    </recommendedName>
</protein>
<sequence>MVSEPKKIMVALVARGDEKSVIEQAVILANKFEAQLIAIHVHQPVLSQPKGGSELNVTEEIIRNRFTEYGFGQIVNDLEIIITKGENIPEKIQEHINDIDMLVVGHKKMGGFIASIMDSVDEGISNLISCPVLVVQKG</sequence>
<evidence type="ECO:0000259" key="1">
    <source>
        <dbReference type="Pfam" id="PF00582"/>
    </source>
</evidence>
<dbReference type="AlphaFoldDB" id="A0A381V591"/>
<dbReference type="CDD" id="cd00293">
    <property type="entry name" value="USP-like"/>
    <property type="match status" value="1"/>
</dbReference>
<dbReference type="InterPro" id="IPR014729">
    <property type="entry name" value="Rossmann-like_a/b/a_fold"/>
</dbReference>
<dbReference type="Gene3D" id="3.40.50.620">
    <property type="entry name" value="HUPs"/>
    <property type="match status" value="1"/>
</dbReference>
<organism evidence="2">
    <name type="scientific">marine metagenome</name>
    <dbReference type="NCBI Taxonomy" id="408172"/>
    <lineage>
        <taxon>unclassified sequences</taxon>
        <taxon>metagenomes</taxon>
        <taxon>ecological metagenomes</taxon>
    </lineage>
</organism>
<accession>A0A381V591</accession>
<evidence type="ECO:0000313" key="2">
    <source>
        <dbReference type="EMBL" id="SVA35525.1"/>
    </source>
</evidence>
<dbReference type="InterPro" id="IPR006016">
    <property type="entry name" value="UspA"/>
</dbReference>
<gene>
    <name evidence="2" type="ORF">METZ01_LOCUS88379</name>
</gene>
<dbReference type="EMBL" id="UINC01007882">
    <property type="protein sequence ID" value="SVA35525.1"/>
    <property type="molecule type" value="Genomic_DNA"/>
</dbReference>
<feature type="domain" description="UspA" evidence="1">
    <location>
        <begin position="6"/>
        <end position="135"/>
    </location>
</feature>
<dbReference type="Pfam" id="PF00582">
    <property type="entry name" value="Usp"/>
    <property type="match status" value="1"/>
</dbReference>